<dbReference type="PANTHER" id="PTHR14389:SF3">
    <property type="entry name" value="PROTEIN FAM111A-LIKE"/>
    <property type="match status" value="1"/>
</dbReference>
<proteinExistence type="predicted"/>
<reference evidence="2 3" key="1">
    <citation type="journal article" date="2024" name="Arch. Microbiol.">
        <title>Corallococcus caeni sp. nov., a novel myxobacterium isolated from activated sludge.</title>
        <authorList>
            <person name="Tomita S."/>
            <person name="Nakai R."/>
            <person name="Kuroda K."/>
            <person name="Kurashita H."/>
            <person name="Hatamoto M."/>
            <person name="Yamaguchi T."/>
            <person name="Narihiro T."/>
        </authorList>
    </citation>
    <scope>NUCLEOTIDE SEQUENCE [LARGE SCALE GENOMIC DNA]</scope>
    <source>
        <strain evidence="2 3">NO1</strain>
    </source>
</reference>
<dbReference type="Proteomes" id="UP001342631">
    <property type="component" value="Unassembled WGS sequence"/>
</dbReference>
<dbReference type="SUPFAM" id="SSF50494">
    <property type="entry name" value="Trypsin-like serine proteases"/>
    <property type="match status" value="1"/>
</dbReference>
<dbReference type="InterPro" id="IPR045430">
    <property type="entry name" value="EAD1"/>
</dbReference>
<accession>A0ABQ6QP02</accession>
<gene>
    <name evidence="2" type="ORF">ASNO1_16840</name>
</gene>
<dbReference type="PANTHER" id="PTHR14389">
    <property type="entry name" value="SI:CH1073-475A24.1"/>
    <property type="match status" value="1"/>
</dbReference>
<evidence type="ECO:0000259" key="1">
    <source>
        <dbReference type="Pfam" id="PF19955"/>
    </source>
</evidence>
<dbReference type="InterPro" id="IPR043504">
    <property type="entry name" value="Peptidase_S1_PA_chymotrypsin"/>
</dbReference>
<protein>
    <recommendedName>
        <fullName evidence="1">Effector-associated domain-containing protein</fullName>
    </recommendedName>
</protein>
<feature type="domain" description="Effector-associated" evidence="1">
    <location>
        <begin position="1"/>
        <end position="86"/>
    </location>
</feature>
<organism evidence="2 3">
    <name type="scientific">Corallococcus caeni</name>
    <dbReference type="NCBI Taxonomy" id="3082388"/>
    <lineage>
        <taxon>Bacteria</taxon>
        <taxon>Pseudomonadati</taxon>
        <taxon>Myxococcota</taxon>
        <taxon>Myxococcia</taxon>
        <taxon>Myxococcales</taxon>
        <taxon>Cystobacterineae</taxon>
        <taxon>Myxococcaceae</taxon>
        <taxon>Corallococcus</taxon>
    </lineage>
</organism>
<sequence>MEVTGAVKEQLGRALLDAFRKSQDLERMVMYKLDVPLLEVVGPGALRNMVFELIEWAESEGRLTDLVHGAHLQNPTNQQLRRFHDAFFSLVQPQALDPRLEKIVVDSNPFHDVVWWRAQQDAHELRVCRIEARNNQPMGTGFLVASNIVLTNHHVVRPVSEGLVQPDEVQLRFDFKRKEDGISVGPGRLYSLAKDWLLDSSPADPVDLEPEPKLRLPRPENLDHALLRVEGEPGKEVISGMPRGFIAIPHAPYAFTPRTTLVILQHAGRDPLQMAFDTEAILQVNSNSTRVTYRTNTLPGSSGSPCFNTQWELVALHHSGDPGKTRATYNEGIPISTLRAHLEKKGLMKLLGL</sequence>
<comment type="caution">
    <text evidence="2">The sequence shown here is derived from an EMBL/GenBank/DDBJ whole genome shotgun (WGS) entry which is preliminary data.</text>
</comment>
<evidence type="ECO:0000313" key="2">
    <source>
        <dbReference type="EMBL" id="GMU05431.1"/>
    </source>
</evidence>
<dbReference type="Pfam" id="PF13365">
    <property type="entry name" value="Trypsin_2"/>
    <property type="match status" value="1"/>
</dbReference>
<keyword evidence="3" id="KW-1185">Reference proteome</keyword>
<evidence type="ECO:0000313" key="3">
    <source>
        <dbReference type="Proteomes" id="UP001342631"/>
    </source>
</evidence>
<name>A0ABQ6QP02_9BACT</name>
<dbReference type="Pfam" id="PF19955">
    <property type="entry name" value="EAD1"/>
    <property type="match status" value="1"/>
</dbReference>
<dbReference type="EMBL" id="BTTX01000002">
    <property type="protein sequence ID" value="GMU05431.1"/>
    <property type="molecule type" value="Genomic_DNA"/>
</dbReference>
<dbReference type="Gene3D" id="2.40.10.10">
    <property type="entry name" value="Trypsin-like serine proteases"/>
    <property type="match status" value="2"/>
</dbReference>
<dbReference type="RefSeq" id="WP_338276156.1">
    <property type="nucleotide sequence ID" value="NZ_BTTX01000002.1"/>
</dbReference>
<dbReference type="InterPro" id="IPR009003">
    <property type="entry name" value="Peptidase_S1_PA"/>
</dbReference>